<dbReference type="InterPro" id="IPR051694">
    <property type="entry name" value="Immunoregulatory_rcpt-like"/>
</dbReference>
<keyword evidence="8" id="KW-1185">Reference proteome</keyword>
<keyword evidence="4 6" id="KW-0472">Membrane</keyword>
<reference evidence="7 8" key="1">
    <citation type="submission" date="2023-01" db="EMBL/GenBank/DDBJ databases">
        <title>Analysis of 21 Apiospora genomes using comparative genomics revels a genus with tremendous synthesis potential of carbohydrate active enzymes and secondary metabolites.</title>
        <authorList>
            <person name="Sorensen T."/>
        </authorList>
    </citation>
    <scope>NUCLEOTIDE SEQUENCE [LARGE SCALE GENOMIC DNA]</scope>
    <source>
        <strain evidence="7 8">CBS 20057</strain>
    </source>
</reference>
<gene>
    <name evidence="7" type="ORF">PG991_015238</name>
</gene>
<keyword evidence="3 6" id="KW-1133">Transmembrane helix</keyword>
<dbReference type="Proteomes" id="UP001396898">
    <property type="component" value="Unassembled WGS sequence"/>
</dbReference>
<dbReference type="EMBL" id="JAQQWI010000022">
    <property type="protein sequence ID" value="KAK7995771.1"/>
    <property type="molecule type" value="Genomic_DNA"/>
</dbReference>
<organism evidence="7 8">
    <name type="scientific">Apiospora marii</name>
    <dbReference type="NCBI Taxonomy" id="335849"/>
    <lineage>
        <taxon>Eukaryota</taxon>
        <taxon>Fungi</taxon>
        <taxon>Dikarya</taxon>
        <taxon>Ascomycota</taxon>
        <taxon>Pezizomycotina</taxon>
        <taxon>Sordariomycetes</taxon>
        <taxon>Xylariomycetidae</taxon>
        <taxon>Amphisphaeriales</taxon>
        <taxon>Apiosporaceae</taxon>
        <taxon>Apiospora</taxon>
    </lineage>
</organism>
<evidence type="ECO:0000313" key="8">
    <source>
        <dbReference type="Proteomes" id="UP001396898"/>
    </source>
</evidence>
<evidence type="ECO:0000256" key="3">
    <source>
        <dbReference type="ARBA" id="ARBA00022989"/>
    </source>
</evidence>
<keyword evidence="2 6" id="KW-0812">Transmembrane</keyword>
<comment type="subcellular location">
    <subcellularLocation>
        <location evidence="1">Membrane</location>
        <topology evidence="1">Single-pass membrane protein</topology>
    </subcellularLocation>
</comment>
<name>A0ABR1R192_9PEZI</name>
<feature type="region of interest" description="Disordered" evidence="5">
    <location>
        <begin position="164"/>
        <end position="193"/>
    </location>
</feature>
<proteinExistence type="predicted"/>
<evidence type="ECO:0000256" key="1">
    <source>
        <dbReference type="ARBA" id="ARBA00004167"/>
    </source>
</evidence>
<sequence length="292" mass="31252">MASNLGTLPTPFAYNADCSTQMQNVYHVDLDYLLQGPPLVLPRCMPDNYSPSTSWFYSASNCPSGYTSACQLTQVVATLTDTYITCCPSFASTHFACQTEFTLPHQKTLGCVSSLPATSWTISPFIEESSGTTWVTVGNNTSGAVNAYSVQIRHGVADVISTETPNTRTSMATSIPSPTSTSTPTQTSSPSGLSTGAAAGIGVGCTVVFLGIMAAAAFLFFRRRRRHQTDPIGQVPLQDRPKVEPFPVEASASPSTFPGSIQRYSAQPWHEMDNTQRAATELPGEHTSVMRG</sequence>
<feature type="compositionally biased region" description="Low complexity" evidence="5">
    <location>
        <begin position="169"/>
        <end position="193"/>
    </location>
</feature>
<evidence type="ECO:0000256" key="6">
    <source>
        <dbReference type="SAM" id="Phobius"/>
    </source>
</evidence>
<protein>
    <submittedName>
        <fullName evidence="7">Uncharacterized protein</fullName>
    </submittedName>
</protein>
<feature type="transmembrane region" description="Helical" evidence="6">
    <location>
        <begin position="197"/>
        <end position="221"/>
    </location>
</feature>
<evidence type="ECO:0000256" key="2">
    <source>
        <dbReference type="ARBA" id="ARBA00022692"/>
    </source>
</evidence>
<evidence type="ECO:0000313" key="7">
    <source>
        <dbReference type="EMBL" id="KAK7995771.1"/>
    </source>
</evidence>
<accession>A0ABR1R192</accession>
<dbReference type="PANTHER" id="PTHR15549">
    <property type="entry name" value="PAIRED IMMUNOGLOBULIN-LIKE TYPE 2 RECEPTOR"/>
    <property type="match status" value="1"/>
</dbReference>
<evidence type="ECO:0000256" key="4">
    <source>
        <dbReference type="ARBA" id="ARBA00023136"/>
    </source>
</evidence>
<evidence type="ECO:0000256" key="5">
    <source>
        <dbReference type="SAM" id="MobiDB-lite"/>
    </source>
</evidence>
<comment type="caution">
    <text evidence="7">The sequence shown here is derived from an EMBL/GenBank/DDBJ whole genome shotgun (WGS) entry which is preliminary data.</text>
</comment>